<sequence>MTGDVALAEDLASEAVLAALKQWPGEGVPRNPGAWLTAVAKRRAIDTWRRDERRQERYAQLAVAQTDSLIGEWEPIEDDVLRLIFIACHPVLSRESQVALTLRIVGGLTTAEIARMLLTSVPTVQARITRAKRTLSEAGVPFETPEPEQWGQRLTGVLSAVYLVFAEGYAATDGAALVRRDLAQEGLRLGRVLAGLVPAEPEAHALVALMELQASHFPARIDADGNAVLLEDQDRRRWDRAQIRRGQAALARADALGRGRGPYGLQAAIAQCHAVAPSVAETDWDRIVVLYEALGRLAPNPVVELNRAVAVAMAGSPEEALTIVEEVAGAKGLQRSHLVPSVRGELLSRLGRTAQARRELLTAADLAGNEQVARTLRAKAAELGE</sequence>
<gene>
    <name evidence="8" type="ORF">H9815_20080</name>
</gene>
<dbReference type="GO" id="GO:0016987">
    <property type="term" value="F:sigma factor activity"/>
    <property type="evidence" value="ECO:0007669"/>
    <property type="project" value="UniProtKB-KW"/>
</dbReference>
<evidence type="ECO:0000313" key="8">
    <source>
        <dbReference type="EMBL" id="HIZ38081.1"/>
    </source>
</evidence>
<dbReference type="SUPFAM" id="SSF88659">
    <property type="entry name" value="Sigma3 and sigma4 domains of RNA polymerase sigma factors"/>
    <property type="match status" value="1"/>
</dbReference>
<dbReference type="AlphaFoldDB" id="A0A9D2EJ53"/>
<dbReference type="Proteomes" id="UP000824037">
    <property type="component" value="Unassembled WGS sequence"/>
</dbReference>
<reference evidence="8" key="1">
    <citation type="journal article" date="2021" name="PeerJ">
        <title>Extensive microbial diversity within the chicken gut microbiome revealed by metagenomics and culture.</title>
        <authorList>
            <person name="Gilroy R."/>
            <person name="Ravi A."/>
            <person name="Getino M."/>
            <person name="Pursley I."/>
            <person name="Horton D.L."/>
            <person name="Alikhan N.F."/>
            <person name="Baker D."/>
            <person name="Gharbi K."/>
            <person name="Hall N."/>
            <person name="Watson M."/>
            <person name="Adriaenssens E.M."/>
            <person name="Foster-Nyarko E."/>
            <person name="Jarju S."/>
            <person name="Secka A."/>
            <person name="Antonio M."/>
            <person name="Oren A."/>
            <person name="Chaudhuri R.R."/>
            <person name="La Ragione R."/>
            <person name="Hildebrand F."/>
            <person name="Pallen M.J."/>
        </authorList>
    </citation>
    <scope>NUCLEOTIDE SEQUENCE</scope>
    <source>
        <strain evidence="8">ChiGjej4B4-7305</strain>
    </source>
</reference>
<dbReference type="InterPro" id="IPR036388">
    <property type="entry name" value="WH-like_DNA-bd_sf"/>
</dbReference>
<evidence type="ECO:0000256" key="4">
    <source>
        <dbReference type="ARBA" id="ARBA00023163"/>
    </source>
</evidence>
<dbReference type="Pfam" id="PF08281">
    <property type="entry name" value="Sigma70_r4_2"/>
    <property type="match status" value="1"/>
</dbReference>
<feature type="domain" description="DUF6596" evidence="7">
    <location>
        <begin position="153"/>
        <end position="253"/>
    </location>
</feature>
<evidence type="ECO:0000256" key="1">
    <source>
        <dbReference type="ARBA" id="ARBA00010641"/>
    </source>
</evidence>
<protein>
    <submittedName>
        <fullName evidence="8">Sigma-70 family RNA polymerase sigma factor</fullName>
    </submittedName>
</protein>
<proteinExistence type="inferred from homology"/>
<evidence type="ECO:0000256" key="3">
    <source>
        <dbReference type="ARBA" id="ARBA00023082"/>
    </source>
</evidence>
<dbReference type="GO" id="GO:0003677">
    <property type="term" value="F:DNA binding"/>
    <property type="evidence" value="ECO:0007669"/>
    <property type="project" value="InterPro"/>
</dbReference>
<dbReference type="InterPro" id="IPR013249">
    <property type="entry name" value="RNA_pol_sigma70_r4_t2"/>
</dbReference>
<dbReference type="EMBL" id="DXBY01000340">
    <property type="protein sequence ID" value="HIZ38081.1"/>
    <property type="molecule type" value="Genomic_DNA"/>
</dbReference>
<dbReference type="SUPFAM" id="SSF88946">
    <property type="entry name" value="Sigma2 domain of RNA polymerase sigma factors"/>
    <property type="match status" value="1"/>
</dbReference>
<evidence type="ECO:0000313" key="9">
    <source>
        <dbReference type="Proteomes" id="UP000824037"/>
    </source>
</evidence>
<accession>A0A9D2EJ53</accession>
<dbReference type="GO" id="GO:0006352">
    <property type="term" value="P:DNA-templated transcription initiation"/>
    <property type="evidence" value="ECO:0007669"/>
    <property type="project" value="InterPro"/>
</dbReference>
<keyword evidence="3" id="KW-0731">Sigma factor</keyword>
<name>A0A9D2EJ53_9MICO</name>
<feature type="domain" description="RNA polymerase sigma-70 region 2" evidence="5">
    <location>
        <begin position="1"/>
        <end position="53"/>
    </location>
</feature>
<evidence type="ECO:0000256" key="2">
    <source>
        <dbReference type="ARBA" id="ARBA00023015"/>
    </source>
</evidence>
<dbReference type="NCBIfam" id="TIGR02937">
    <property type="entry name" value="sigma70-ECF"/>
    <property type="match status" value="1"/>
</dbReference>
<dbReference type="Gene3D" id="1.10.10.10">
    <property type="entry name" value="Winged helix-like DNA-binding domain superfamily/Winged helix DNA-binding domain"/>
    <property type="match status" value="1"/>
</dbReference>
<evidence type="ECO:0000259" key="6">
    <source>
        <dbReference type="Pfam" id="PF08281"/>
    </source>
</evidence>
<evidence type="ECO:0000259" key="5">
    <source>
        <dbReference type="Pfam" id="PF04542"/>
    </source>
</evidence>
<dbReference type="InterPro" id="IPR013324">
    <property type="entry name" value="RNA_pol_sigma_r3/r4-like"/>
</dbReference>
<feature type="domain" description="RNA polymerase sigma factor 70 region 4 type 2" evidence="6">
    <location>
        <begin position="84"/>
        <end position="135"/>
    </location>
</feature>
<dbReference type="PANTHER" id="PTHR47756">
    <property type="entry name" value="BLL6612 PROTEIN-RELATED"/>
    <property type="match status" value="1"/>
</dbReference>
<dbReference type="InterPro" id="IPR014284">
    <property type="entry name" value="RNA_pol_sigma-70_dom"/>
</dbReference>
<dbReference type="InterPro" id="IPR013325">
    <property type="entry name" value="RNA_pol_sigma_r2"/>
</dbReference>
<dbReference type="PANTHER" id="PTHR47756:SF2">
    <property type="entry name" value="BLL6612 PROTEIN"/>
    <property type="match status" value="1"/>
</dbReference>
<comment type="caution">
    <text evidence="8">The sequence shown here is derived from an EMBL/GenBank/DDBJ whole genome shotgun (WGS) entry which is preliminary data.</text>
</comment>
<keyword evidence="4" id="KW-0804">Transcription</keyword>
<evidence type="ECO:0000259" key="7">
    <source>
        <dbReference type="Pfam" id="PF20239"/>
    </source>
</evidence>
<organism evidence="8 9">
    <name type="scientific">Candidatus Ruania gallistercoris</name>
    <dbReference type="NCBI Taxonomy" id="2838746"/>
    <lineage>
        <taxon>Bacteria</taxon>
        <taxon>Bacillati</taxon>
        <taxon>Actinomycetota</taxon>
        <taxon>Actinomycetes</taxon>
        <taxon>Micrococcales</taxon>
        <taxon>Ruaniaceae</taxon>
        <taxon>Ruania</taxon>
    </lineage>
</organism>
<keyword evidence="2" id="KW-0805">Transcription regulation</keyword>
<dbReference type="Gene3D" id="1.10.1740.10">
    <property type="match status" value="1"/>
</dbReference>
<dbReference type="InterPro" id="IPR046531">
    <property type="entry name" value="DUF6596"/>
</dbReference>
<comment type="similarity">
    <text evidence="1">Belongs to the sigma-70 factor family. ECF subfamily.</text>
</comment>
<reference evidence="8" key="2">
    <citation type="submission" date="2021-04" db="EMBL/GenBank/DDBJ databases">
        <authorList>
            <person name="Gilroy R."/>
        </authorList>
    </citation>
    <scope>NUCLEOTIDE SEQUENCE</scope>
    <source>
        <strain evidence="8">ChiGjej4B4-7305</strain>
    </source>
</reference>
<dbReference type="Pfam" id="PF04542">
    <property type="entry name" value="Sigma70_r2"/>
    <property type="match status" value="1"/>
</dbReference>
<dbReference type="Pfam" id="PF20239">
    <property type="entry name" value="DUF6596"/>
    <property type="match status" value="1"/>
</dbReference>
<dbReference type="InterPro" id="IPR007627">
    <property type="entry name" value="RNA_pol_sigma70_r2"/>
</dbReference>